<protein>
    <submittedName>
        <fullName evidence="2">Rrf2 family transcriptional regulator</fullName>
    </submittedName>
</protein>
<dbReference type="InterPro" id="IPR036390">
    <property type="entry name" value="WH_DNA-bd_sf"/>
</dbReference>
<dbReference type="NCBIfam" id="TIGR00738">
    <property type="entry name" value="rrf2_super"/>
    <property type="match status" value="1"/>
</dbReference>
<evidence type="ECO:0000313" key="2">
    <source>
        <dbReference type="EMBL" id="XBP70963.1"/>
    </source>
</evidence>
<proteinExistence type="predicted"/>
<keyword evidence="1" id="KW-0238">DNA-binding</keyword>
<dbReference type="Gene3D" id="1.10.10.10">
    <property type="entry name" value="Winged helix-like DNA-binding domain superfamily/Winged helix DNA-binding domain"/>
    <property type="match status" value="1"/>
</dbReference>
<dbReference type="InterPro" id="IPR036388">
    <property type="entry name" value="WH-like_DNA-bd_sf"/>
</dbReference>
<dbReference type="PROSITE" id="PS51197">
    <property type="entry name" value="HTH_RRF2_2"/>
    <property type="match status" value="1"/>
</dbReference>
<reference evidence="2" key="1">
    <citation type="submission" date="2024-05" db="EMBL/GenBank/DDBJ databases">
        <authorList>
            <person name="Bunk B."/>
            <person name="Swiderski J."/>
            <person name="Sproer C."/>
            <person name="Thiel V."/>
        </authorList>
    </citation>
    <scope>NUCLEOTIDE SEQUENCE</scope>
    <source>
        <strain evidence="2">DSM 17735</strain>
    </source>
</reference>
<dbReference type="PANTHER" id="PTHR33221:SF5">
    <property type="entry name" value="HTH-TYPE TRANSCRIPTIONAL REGULATOR ISCR"/>
    <property type="match status" value="1"/>
</dbReference>
<sequence>MRLSTKSRFAVTAMIDIALQGNAGPISLADIGMRHKISVSYLEQLFSRLRQSGLVESTRGPGGGYSLSRASESISVADIIGAIEVHPHAPGKGEKAFPEQAGSGEWMTQELWAALNAKMVEHMQSISLRHLASEQRAKGVKIEARPAKRGVYSAPKTKPVYTTAPNSVFALGRSLLGSR</sequence>
<dbReference type="PROSITE" id="PS01332">
    <property type="entry name" value="HTH_RRF2_1"/>
    <property type="match status" value="1"/>
</dbReference>
<dbReference type="EMBL" id="CP157675">
    <property type="protein sequence ID" value="XBP70963.1"/>
    <property type="molecule type" value="Genomic_DNA"/>
</dbReference>
<dbReference type="GO" id="GO:0003677">
    <property type="term" value="F:DNA binding"/>
    <property type="evidence" value="ECO:0007669"/>
    <property type="project" value="UniProtKB-KW"/>
</dbReference>
<organism evidence="2">
    <name type="scientific">Polaromonas hydrogenivorans</name>
    <dbReference type="NCBI Taxonomy" id="335476"/>
    <lineage>
        <taxon>Bacteria</taxon>
        <taxon>Pseudomonadati</taxon>
        <taxon>Pseudomonadota</taxon>
        <taxon>Betaproteobacteria</taxon>
        <taxon>Burkholderiales</taxon>
        <taxon>Comamonadaceae</taxon>
        <taxon>Polaromonas</taxon>
    </lineage>
</organism>
<dbReference type="GO" id="GO:0005829">
    <property type="term" value="C:cytosol"/>
    <property type="evidence" value="ECO:0007669"/>
    <property type="project" value="TreeGrafter"/>
</dbReference>
<name>A0AAU7LVH5_9BURK</name>
<dbReference type="InterPro" id="IPR000944">
    <property type="entry name" value="Tscrpt_reg_Rrf2"/>
</dbReference>
<dbReference type="SUPFAM" id="SSF46785">
    <property type="entry name" value="Winged helix' DNA-binding domain"/>
    <property type="match status" value="1"/>
</dbReference>
<dbReference type="PANTHER" id="PTHR33221">
    <property type="entry name" value="WINGED HELIX-TURN-HELIX TRANSCRIPTIONAL REGULATOR, RRF2 FAMILY"/>
    <property type="match status" value="1"/>
</dbReference>
<dbReference type="AlphaFoldDB" id="A0AAU7LVH5"/>
<gene>
    <name evidence="2" type="ORF">ABLV49_03905</name>
</gene>
<dbReference type="RefSeq" id="WP_349280284.1">
    <property type="nucleotide sequence ID" value="NZ_CBCSCU010000019.1"/>
</dbReference>
<dbReference type="Pfam" id="PF02082">
    <property type="entry name" value="Rrf2"/>
    <property type="match status" value="1"/>
</dbReference>
<dbReference type="InterPro" id="IPR030489">
    <property type="entry name" value="TR_Rrf2-type_CS"/>
</dbReference>
<accession>A0AAU7LVH5</accession>
<evidence type="ECO:0000256" key="1">
    <source>
        <dbReference type="ARBA" id="ARBA00023125"/>
    </source>
</evidence>
<dbReference type="GO" id="GO:0003700">
    <property type="term" value="F:DNA-binding transcription factor activity"/>
    <property type="evidence" value="ECO:0007669"/>
    <property type="project" value="TreeGrafter"/>
</dbReference>